<keyword evidence="4" id="KW-1185">Reference proteome</keyword>
<gene>
    <name evidence="1" type="ORF">ABIV_1593</name>
    <name evidence="2" type="ORF">CRV05_04230</name>
</gene>
<proteinExistence type="predicted"/>
<evidence type="ECO:0000313" key="1">
    <source>
        <dbReference type="EMBL" id="AXH12583.1"/>
    </source>
</evidence>
<name>A0AAX2AA81_9BACT</name>
<organism evidence="2 4">
    <name type="scientific">Halarcobacter bivalviorum</name>
    <dbReference type="NCBI Taxonomy" id="663364"/>
    <lineage>
        <taxon>Bacteria</taxon>
        <taxon>Pseudomonadati</taxon>
        <taxon>Campylobacterota</taxon>
        <taxon>Epsilonproteobacteria</taxon>
        <taxon>Campylobacterales</taxon>
        <taxon>Arcobacteraceae</taxon>
        <taxon>Halarcobacter</taxon>
    </lineage>
</organism>
<evidence type="ECO:0000313" key="2">
    <source>
        <dbReference type="EMBL" id="RXK10492.1"/>
    </source>
</evidence>
<dbReference type="Proteomes" id="UP000253850">
    <property type="component" value="Chromosome"/>
</dbReference>
<reference evidence="2 4" key="1">
    <citation type="submission" date="2017-10" db="EMBL/GenBank/DDBJ databases">
        <title>Genomics of the genus Arcobacter.</title>
        <authorList>
            <person name="Perez-Cataluna A."/>
            <person name="Figueras M.J."/>
        </authorList>
    </citation>
    <scope>NUCLEOTIDE SEQUENCE [LARGE SCALE GENOMIC DNA]</scope>
    <source>
        <strain evidence="2 4">CECT 7835</strain>
    </source>
</reference>
<dbReference type="Proteomes" id="UP000289193">
    <property type="component" value="Unassembled WGS sequence"/>
</dbReference>
<accession>A0AAX2AA81</accession>
<protein>
    <submittedName>
        <fullName evidence="2">Uncharacterized protein</fullName>
    </submittedName>
</protein>
<sequence length="404" mass="48156">MEFYDLLFRFLQSKGAKDSMSIYEEYYTECIKNNLHVITADKNMALNFPIFKEIMSYENIKTIFKYPNLCFLNPEIMKGMENGKEAPLAIDYSVSFEANTSRYLHDYLKYGEDKVPEKFIKTLKFLLDNNINLDPMFYILENVAKGEDSSEFYENLISIKKLMTCDMQHYNDTKKDNDSMGEIKSIYTDEKVIQDVKNEIGSLKTEFKEMLDVTQKNHLIMRVLLLLIIVARFKYKNNMKQQLEYIVKFMNDKIRTMFLRELSIGVEYFEKKQLEFFNKTNNKETFFDAIDNMAWDFTVIRLLEMYFSSKPNPDADFFIPFIFTLDKGLLESIEMFYCKDFLIFKNEKRTDPIPYKSLMPKFEKYKLDKYFTVDASLNRVNSEEADFEVLYKELEAEVIKVRKL</sequence>
<dbReference type="RefSeq" id="WP_114839410.1">
    <property type="nucleotide sequence ID" value="NZ_CP031217.1"/>
</dbReference>
<dbReference type="EMBL" id="CP031217">
    <property type="protein sequence ID" value="AXH12583.1"/>
    <property type="molecule type" value="Genomic_DNA"/>
</dbReference>
<dbReference type="EMBL" id="PDKM01000002">
    <property type="protein sequence ID" value="RXK10492.1"/>
    <property type="molecule type" value="Genomic_DNA"/>
</dbReference>
<reference evidence="1 3" key="2">
    <citation type="submission" date="2018-07" db="EMBL/GenBank/DDBJ databases">
        <title>Complete genome of the Arcobacter bivalviorum type strain LMG 26154.</title>
        <authorList>
            <person name="Miller W.G."/>
            <person name="Yee E."/>
            <person name="Bono J.L."/>
        </authorList>
    </citation>
    <scope>NUCLEOTIDE SEQUENCE [LARGE SCALE GENOMIC DNA]</scope>
    <source>
        <strain evidence="1 3">LMG 26154</strain>
    </source>
</reference>
<evidence type="ECO:0000313" key="4">
    <source>
        <dbReference type="Proteomes" id="UP000289193"/>
    </source>
</evidence>
<dbReference type="KEGG" id="hbv:ABIV_1593"/>
<dbReference type="AlphaFoldDB" id="A0AAX2AA81"/>
<evidence type="ECO:0000313" key="3">
    <source>
        <dbReference type="Proteomes" id="UP000253850"/>
    </source>
</evidence>